<name>A0ABW3L4A0_9BACI</name>
<keyword evidence="2" id="KW-1185">Reference proteome</keyword>
<protein>
    <submittedName>
        <fullName evidence="1">Uncharacterized protein</fullName>
    </submittedName>
</protein>
<dbReference type="RefSeq" id="WP_386060885.1">
    <property type="nucleotide sequence ID" value="NZ_JBHTKL010000005.1"/>
</dbReference>
<comment type="caution">
    <text evidence="1">The sequence shown here is derived from an EMBL/GenBank/DDBJ whole genome shotgun (WGS) entry which is preliminary data.</text>
</comment>
<sequence length="58" mass="6988">MEKSKHLYKEGNYRFWLNTETGALQLKLDGEKELYNISKKTKLYERLMNDLFEPSESE</sequence>
<organism evidence="1 2">
    <name type="scientific">Thalassobacillus hwangdonensis</name>
    <dbReference type="NCBI Taxonomy" id="546108"/>
    <lineage>
        <taxon>Bacteria</taxon>
        <taxon>Bacillati</taxon>
        <taxon>Bacillota</taxon>
        <taxon>Bacilli</taxon>
        <taxon>Bacillales</taxon>
        <taxon>Bacillaceae</taxon>
        <taxon>Thalassobacillus</taxon>
    </lineage>
</organism>
<reference evidence="2" key="1">
    <citation type="journal article" date="2019" name="Int. J. Syst. Evol. Microbiol.">
        <title>The Global Catalogue of Microorganisms (GCM) 10K type strain sequencing project: providing services to taxonomists for standard genome sequencing and annotation.</title>
        <authorList>
            <consortium name="The Broad Institute Genomics Platform"/>
            <consortium name="The Broad Institute Genome Sequencing Center for Infectious Disease"/>
            <person name="Wu L."/>
            <person name="Ma J."/>
        </authorList>
    </citation>
    <scope>NUCLEOTIDE SEQUENCE [LARGE SCALE GENOMIC DNA]</scope>
    <source>
        <strain evidence="2">CCUG 56607</strain>
    </source>
</reference>
<dbReference type="EMBL" id="JBHTKL010000005">
    <property type="protein sequence ID" value="MFD1020020.1"/>
    <property type="molecule type" value="Genomic_DNA"/>
</dbReference>
<evidence type="ECO:0000313" key="2">
    <source>
        <dbReference type="Proteomes" id="UP001596990"/>
    </source>
</evidence>
<dbReference type="Proteomes" id="UP001596990">
    <property type="component" value="Unassembled WGS sequence"/>
</dbReference>
<evidence type="ECO:0000313" key="1">
    <source>
        <dbReference type="EMBL" id="MFD1020020.1"/>
    </source>
</evidence>
<accession>A0ABW3L4A0</accession>
<gene>
    <name evidence="1" type="ORF">ACFQ2J_12610</name>
</gene>
<proteinExistence type="predicted"/>